<proteinExistence type="predicted"/>
<feature type="compositionally biased region" description="Pro residues" evidence="1">
    <location>
        <begin position="952"/>
        <end position="973"/>
    </location>
</feature>
<protein>
    <submittedName>
        <fullName evidence="3">Uncharacterized protein</fullName>
    </submittedName>
</protein>
<gene>
    <name evidence="3" type="ORF">FNV43_RR16113</name>
</gene>
<sequence>MTVSSSLLGWALEITLSIPFMKLAVFQELEKTRYAIDPTTSADLCVLDRLPMKLLEGRKKLLVGCRKLLVGPRKLLAGRRKLVVGHRKLWDGHRCLFKRYRKVLEGRSKVKSVADPRKLWDDHRNLFEGHRKVLKGRRKVLEGLMKVLDSGMKVLKGHSKQLKGRSKLREGHRKVLAGRRKLLEGRRKLLEGCRKLGPDSWGMVRPASGSGQASYGLFTPAGLCPACVWIGQALPAWAHPSSATSSSLGPTSSRLDLTSSWLGRTSSWLGLGFRCSEARSNLDHGLVDLAQLGVRASWGLVRPCPGLIQPPPGLVRPSRRWAHSPGLVRPHSAWSGLLDLGPTSSRLGPISSQLGRASGLVRLVTQLGFDLARLDSTSPGLCPTSWLSSVKPLLLRHSPTLGRPPPGGPTSLRTWSELVLVRPRPGLVRPASTWSDLLLACLARPPPSLVRPPPRLVCTVGLVRPHSERSDLGPELIQASPAVGPLPGLVDLPGLVRPHCSGGLPPDLVRPRPAVGSSQLVRPASAWFDLVRVDQTSPTWFDLLRLGPSSSGLIGLSPAWSRPRGLGSTSRPPPAGRTRRRARHLSGLGHRHGRPALGLRPDLVWRGSTCVTVWSRPPHGLADLFLSWWDPPPAWLYTSRAWVRPRPDSRPCPGLGLVEPRHGSATISGLSPTSMLPSQAHLLQLVRAWSRLVPPRHSSGPASGLSATSCRFGQGVPRLGPTSSGFGRISSDGPTPPPGSSTSSGASSESVRPRPAWSDPSRSQPHLAVLHLLPWFDLGLALSASSGLVDLRPRRVRDLVTRYVDLVTAWWTSPGIECDRCSEYGLVRAVRTITAVGTPLAVEPRPAVRPRGFGRSLLGLVGPPRAWSDIVFSWQTSSRLCRGLVRLSQDLRHGLVGPPTALSGWSRLCGPPRGSATSFWLGPTSSLLECELPAAVRPPGCGGSPSLVRPPAVRPPPGLVRPPPGLVRPPPGLVRPRPSLVQPPSGLVRPARGFVRPRPGLARPLLSLVQPPPRLVRPCLS</sequence>
<evidence type="ECO:0000313" key="3">
    <source>
        <dbReference type="EMBL" id="KAF3442197.1"/>
    </source>
</evidence>
<reference evidence="3" key="1">
    <citation type="submission" date="2020-03" db="EMBL/GenBank/DDBJ databases">
        <title>A high-quality chromosome-level genome assembly of a woody plant with both climbing and erect habits, Rhamnella rubrinervis.</title>
        <authorList>
            <person name="Lu Z."/>
            <person name="Yang Y."/>
            <person name="Zhu X."/>
            <person name="Sun Y."/>
        </authorList>
    </citation>
    <scope>NUCLEOTIDE SEQUENCE</scope>
    <source>
        <strain evidence="3">BYM</strain>
        <tissue evidence="3">Leaf</tissue>
    </source>
</reference>
<feature type="compositionally biased region" description="Low complexity" evidence="1">
    <location>
        <begin position="740"/>
        <end position="750"/>
    </location>
</feature>
<dbReference type="EMBL" id="VOIH02000007">
    <property type="protein sequence ID" value="KAF3442197.1"/>
    <property type="molecule type" value="Genomic_DNA"/>
</dbReference>
<dbReference type="Proteomes" id="UP000796880">
    <property type="component" value="Unassembled WGS sequence"/>
</dbReference>
<keyword evidence="2" id="KW-0732">Signal</keyword>
<feature type="signal peptide" evidence="2">
    <location>
        <begin position="1"/>
        <end position="17"/>
    </location>
</feature>
<evidence type="ECO:0000256" key="1">
    <source>
        <dbReference type="SAM" id="MobiDB-lite"/>
    </source>
</evidence>
<feature type="chain" id="PRO_5035464330" evidence="2">
    <location>
        <begin position="18"/>
        <end position="1021"/>
    </location>
</feature>
<keyword evidence="4" id="KW-1185">Reference proteome</keyword>
<feature type="region of interest" description="Disordered" evidence="1">
    <location>
        <begin position="943"/>
        <end position="985"/>
    </location>
</feature>
<dbReference type="AlphaFoldDB" id="A0A8K0GUW7"/>
<feature type="region of interest" description="Disordered" evidence="1">
    <location>
        <begin position="721"/>
        <end position="761"/>
    </location>
</feature>
<name>A0A8K0GUW7_9ROSA</name>
<evidence type="ECO:0000313" key="4">
    <source>
        <dbReference type="Proteomes" id="UP000796880"/>
    </source>
</evidence>
<evidence type="ECO:0000256" key="2">
    <source>
        <dbReference type="SAM" id="SignalP"/>
    </source>
</evidence>
<accession>A0A8K0GUW7</accession>
<feature type="region of interest" description="Disordered" evidence="1">
    <location>
        <begin position="562"/>
        <end position="583"/>
    </location>
</feature>
<comment type="caution">
    <text evidence="3">The sequence shown here is derived from an EMBL/GenBank/DDBJ whole genome shotgun (WGS) entry which is preliminary data.</text>
</comment>
<organism evidence="3 4">
    <name type="scientific">Rhamnella rubrinervis</name>
    <dbReference type="NCBI Taxonomy" id="2594499"/>
    <lineage>
        <taxon>Eukaryota</taxon>
        <taxon>Viridiplantae</taxon>
        <taxon>Streptophyta</taxon>
        <taxon>Embryophyta</taxon>
        <taxon>Tracheophyta</taxon>
        <taxon>Spermatophyta</taxon>
        <taxon>Magnoliopsida</taxon>
        <taxon>eudicotyledons</taxon>
        <taxon>Gunneridae</taxon>
        <taxon>Pentapetalae</taxon>
        <taxon>rosids</taxon>
        <taxon>fabids</taxon>
        <taxon>Rosales</taxon>
        <taxon>Rhamnaceae</taxon>
        <taxon>rhamnoid group</taxon>
        <taxon>Rhamneae</taxon>
        <taxon>Rhamnella</taxon>
    </lineage>
</organism>